<keyword evidence="13" id="KW-0239">DNA-directed DNA polymerase</keyword>
<dbReference type="EMBL" id="JBHSMF010000015">
    <property type="protein sequence ID" value="MFC5500406.1"/>
    <property type="molecule type" value="Genomic_DNA"/>
</dbReference>
<keyword evidence="9" id="KW-0227">DNA damage</keyword>
<dbReference type="Gene3D" id="3.90.920.10">
    <property type="entry name" value="DNA primase, PRIM domain"/>
    <property type="match status" value="1"/>
</dbReference>
<evidence type="ECO:0000313" key="23">
    <source>
        <dbReference type="EMBL" id="MFC5500406.1"/>
    </source>
</evidence>
<evidence type="ECO:0000313" key="24">
    <source>
        <dbReference type="Proteomes" id="UP001596037"/>
    </source>
</evidence>
<evidence type="ECO:0000256" key="6">
    <source>
        <dbReference type="ARBA" id="ARBA00022722"/>
    </source>
</evidence>
<dbReference type="PANTHER" id="PTHR42705">
    <property type="entry name" value="BIFUNCTIONAL NON-HOMOLOGOUS END JOINING PROTEIN LIGD"/>
    <property type="match status" value="1"/>
</dbReference>
<keyword evidence="7" id="KW-0479">Metal-binding</keyword>
<keyword evidence="14" id="KW-0238">DNA-binding</keyword>
<evidence type="ECO:0000256" key="12">
    <source>
        <dbReference type="ARBA" id="ARBA00022840"/>
    </source>
</evidence>
<reference evidence="24" key="1">
    <citation type="journal article" date="2019" name="Int. J. Syst. Evol. Microbiol.">
        <title>The Global Catalogue of Microorganisms (GCM) 10K type strain sequencing project: providing services to taxonomists for standard genome sequencing and annotation.</title>
        <authorList>
            <consortium name="The Broad Institute Genomics Platform"/>
            <consortium name="The Broad Institute Genome Sequencing Center for Infectious Disease"/>
            <person name="Wu L."/>
            <person name="Ma J."/>
        </authorList>
    </citation>
    <scope>NUCLEOTIDE SEQUENCE [LARGE SCALE GENOMIC DNA]</scope>
    <source>
        <strain evidence="24">CCUG 57401</strain>
    </source>
</reference>
<dbReference type="Pfam" id="PF01068">
    <property type="entry name" value="DNA_ligase_A_M"/>
    <property type="match status" value="1"/>
</dbReference>
<evidence type="ECO:0000256" key="17">
    <source>
        <dbReference type="ARBA" id="ARBA00023211"/>
    </source>
</evidence>
<dbReference type="Gene3D" id="3.30.470.30">
    <property type="entry name" value="DNA ligase/mRNA capping enzyme"/>
    <property type="match status" value="1"/>
</dbReference>
<evidence type="ECO:0000256" key="11">
    <source>
        <dbReference type="ARBA" id="ARBA00022839"/>
    </source>
</evidence>
<evidence type="ECO:0000259" key="22">
    <source>
        <dbReference type="PROSITE" id="PS50160"/>
    </source>
</evidence>
<dbReference type="InterPro" id="IPR012340">
    <property type="entry name" value="NA-bd_OB-fold"/>
</dbReference>
<feature type="compositionally biased region" description="Basic and acidic residues" evidence="21">
    <location>
        <begin position="522"/>
        <end position="543"/>
    </location>
</feature>
<keyword evidence="18" id="KW-0511">Multifunctional enzyme</keyword>
<dbReference type="InterPro" id="IPR012310">
    <property type="entry name" value="DNA_ligase_ATP-dep_cent"/>
</dbReference>
<gene>
    <name evidence="23" type="primary">ligD</name>
    <name evidence="23" type="ORF">ACFPOE_22885</name>
</gene>
<dbReference type="GO" id="GO:0003910">
    <property type="term" value="F:DNA ligase (ATP) activity"/>
    <property type="evidence" value="ECO:0007669"/>
    <property type="project" value="UniProtKB-EC"/>
</dbReference>
<name>A0ABW0NJ29_9BURK</name>
<evidence type="ECO:0000256" key="16">
    <source>
        <dbReference type="ARBA" id="ARBA00023204"/>
    </source>
</evidence>
<sequence length="863" mass="95347">MDDRSSSALKAYRDKRNFDITPEPAAGGVPNEKERVFVIQKHWATRLHYDFRLELDGTMKSWAVPKGPSFDPADKRMAVHVEDHPLSYNQFEGTIPPKQYGAGKVIIWDKGTWVPVGDPRQGYRDGKLKFELRGHKLHGHWTLVRMKQRPGERQEAWLLIKERDEHVRPAAEFSVVDEMPDSVKALPDRPAAKAGAAAAQAAAGAPASAVVDGPPQGARKAALPAELQPELATLVDSPPADPHNWIYEIKFDGYRMLTRAERGKVRLVTRNGNDWTHKLPQLAQALEGMELPDGWYDGEIIMPGDRVPADFQALQGAFDSARTADIVYYLFDIPYCAGYDLRDVPLEQRREVLQRVVERQPAANVRFSAVFDAPPQEIVASACRLGLEGVVAKRRDSAYVTRRSSDWIKLKCGQRQEFVIGGYTDPKGSRTGIGSLLLGVYDKEGQLRYAGNVGTGFNERTLRDIRERLDALAGDKPAFAPDPELPRNAHWVRPELVGEVAFGEWTRTGRIRHSVFHGLRADKKPKSIVREQPRHDPPPDKPAKASKAASSVKPARAAKAAATAGVAPALPASLRVSHPDRVIDEKSGTTKIELVRYYALVAPLIMEHLKGRPVSLVRAPAGVGGELFFQKHLERYDMPGVEQLDPSFSPDHKPMLEIATAQGLLSAAQMNVIEFHTWNAVKSAIGKPDRMTFDLDPGEGVSWAQVQQAAQLVRAMLGELKLPAFVKTSGGKGLHVVVPLKRQFDWDTVKDFSAAIVQHLARTIPDRFVAKSGPKNRVGKIFIDYLRNGFGATTACAWSARARPGLGISVPITWDELDGLTGGDQWTVKTVHERLDQGNAPWRDYQGSHAAPAAAMKLLGFAR</sequence>
<dbReference type="InterPro" id="IPR012309">
    <property type="entry name" value="DNA_ligase_ATP-dep_C"/>
</dbReference>
<dbReference type="NCBIfam" id="TIGR02777">
    <property type="entry name" value="LigD_PE_dom"/>
    <property type="match status" value="1"/>
</dbReference>
<evidence type="ECO:0000256" key="4">
    <source>
        <dbReference type="ARBA" id="ARBA00022679"/>
    </source>
</evidence>
<evidence type="ECO:0000256" key="3">
    <source>
        <dbReference type="ARBA" id="ARBA00022598"/>
    </source>
</evidence>
<keyword evidence="12" id="KW-0067">ATP-binding</keyword>
<comment type="catalytic activity">
    <reaction evidence="20">
        <text>ATP + (deoxyribonucleotide)n-3'-hydroxyl + 5'-phospho-(deoxyribonucleotide)m = (deoxyribonucleotide)n+m + AMP + diphosphate.</text>
        <dbReference type="EC" id="6.5.1.1"/>
    </reaction>
</comment>
<evidence type="ECO:0000256" key="5">
    <source>
        <dbReference type="ARBA" id="ARBA00022695"/>
    </source>
</evidence>
<dbReference type="NCBIfam" id="TIGR02776">
    <property type="entry name" value="NHEJ_ligase_prk"/>
    <property type="match status" value="1"/>
</dbReference>
<comment type="caution">
    <text evidence="23">The sequence shown here is derived from an EMBL/GenBank/DDBJ whole genome shotgun (WGS) entry which is preliminary data.</text>
</comment>
<evidence type="ECO:0000256" key="19">
    <source>
        <dbReference type="ARBA" id="ARBA00029943"/>
    </source>
</evidence>
<keyword evidence="16" id="KW-0234">DNA repair</keyword>
<dbReference type="InterPro" id="IPR014143">
    <property type="entry name" value="NHEJ_ligase_prk"/>
</dbReference>
<dbReference type="NCBIfam" id="TIGR02778">
    <property type="entry name" value="ligD_pol"/>
    <property type="match status" value="1"/>
</dbReference>
<dbReference type="InterPro" id="IPR014145">
    <property type="entry name" value="LigD_pol_dom"/>
</dbReference>
<feature type="region of interest" description="Disordered" evidence="21">
    <location>
        <begin position="522"/>
        <end position="556"/>
    </location>
</feature>
<dbReference type="EC" id="6.5.1.1" evidence="2"/>
<dbReference type="SUPFAM" id="SSF56091">
    <property type="entry name" value="DNA ligase/mRNA capping enzyme, catalytic domain"/>
    <property type="match status" value="1"/>
</dbReference>
<keyword evidence="8" id="KW-0547">Nucleotide-binding</keyword>
<dbReference type="Proteomes" id="UP001596037">
    <property type="component" value="Unassembled WGS sequence"/>
</dbReference>
<keyword evidence="5" id="KW-0548">Nucleotidyltransferase</keyword>
<evidence type="ECO:0000256" key="2">
    <source>
        <dbReference type="ARBA" id="ARBA00012727"/>
    </source>
</evidence>
<dbReference type="CDD" id="cd07906">
    <property type="entry name" value="Adenylation_DNA_ligase_LigD_LigC"/>
    <property type="match status" value="1"/>
</dbReference>
<organism evidence="23 24">
    <name type="scientific">Caenimonas terrae</name>
    <dbReference type="NCBI Taxonomy" id="696074"/>
    <lineage>
        <taxon>Bacteria</taxon>
        <taxon>Pseudomonadati</taxon>
        <taxon>Pseudomonadota</taxon>
        <taxon>Betaproteobacteria</taxon>
        <taxon>Burkholderiales</taxon>
        <taxon>Comamonadaceae</taxon>
        <taxon>Caenimonas</taxon>
    </lineage>
</organism>
<dbReference type="NCBIfam" id="TIGR02779">
    <property type="entry name" value="NHEJ_ligase_lig"/>
    <property type="match status" value="1"/>
</dbReference>
<protein>
    <recommendedName>
        <fullName evidence="2">DNA ligase (ATP)</fullName>
        <ecNumber evidence="2">6.5.1.1</ecNumber>
    </recommendedName>
    <alternativeName>
        <fullName evidence="19">NHEJ DNA polymerase</fullName>
    </alternativeName>
</protein>
<evidence type="ECO:0000256" key="7">
    <source>
        <dbReference type="ARBA" id="ARBA00022723"/>
    </source>
</evidence>
<feature type="compositionally biased region" description="Low complexity" evidence="21">
    <location>
        <begin position="545"/>
        <end position="556"/>
    </location>
</feature>
<dbReference type="RefSeq" id="WP_376852658.1">
    <property type="nucleotide sequence ID" value="NZ_JBHSMF010000015.1"/>
</dbReference>
<keyword evidence="6" id="KW-0540">Nuclease</keyword>
<keyword evidence="24" id="KW-1185">Reference proteome</keyword>
<dbReference type="Gene3D" id="2.40.50.140">
    <property type="entry name" value="Nucleic acid-binding proteins"/>
    <property type="match status" value="1"/>
</dbReference>
<dbReference type="InterPro" id="IPR052171">
    <property type="entry name" value="NHEJ_LigD"/>
</dbReference>
<dbReference type="CDD" id="cd07971">
    <property type="entry name" value="OBF_DNA_ligase_LigD"/>
    <property type="match status" value="1"/>
</dbReference>
<evidence type="ECO:0000256" key="1">
    <source>
        <dbReference type="ARBA" id="ARBA00001936"/>
    </source>
</evidence>
<dbReference type="Pfam" id="PF21686">
    <property type="entry name" value="LigD_Prim-Pol"/>
    <property type="match status" value="1"/>
</dbReference>
<dbReference type="InterPro" id="IPR014144">
    <property type="entry name" value="LigD_PE_domain"/>
</dbReference>
<dbReference type="CDD" id="cd04862">
    <property type="entry name" value="PaeLigD_Pol_like"/>
    <property type="match status" value="1"/>
</dbReference>
<dbReference type="InterPro" id="IPR014146">
    <property type="entry name" value="LigD_ligase_dom"/>
</dbReference>
<keyword evidence="11" id="KW-0269">Exonuclease</keyword>
<feature type="domain" description="ATP-dependent DNA ligase family profile" evidence="22">
    <location>
        <begin position="319"/>
        <end position="411"/>
    </location>
</feature>
<evidence type="ECO:0000256" key="8">
    <source>
        <dbReference type="ARBA" id="ARBA00022741"/>
    </source>
</evidence>
<evidence type="ECO:0000256" key="10">
    <source>
        <dbReference type="ARBA" id="ARBA00022801"/>
    </source>
</evidence>
<dbReference type="Gene3D" id="3.30.1490.70">
    <property type="match status" value="1"/>
</dbReference>
<dbReference type="PROSITE" id="PS50160">
    <property type="entry name" value="DNA_LIGASE_A3"/>
    <property type="match status" value="1"/>
</dbReference>
<evidence type="ECO:0000256" key="15">
    <source>
        <dbReference type="ARBA" id="ARBA00023172"/>
    </source>
</evidence>
<evidence type="ECO:0000256" key="20">
    <source>
        <dbReference type="ARBA" id="ARBA00034003"/>
    </source>
</evidence>
<evidence type="ECO:0000256" key="14">
    <source>
        <dbReference type="ARBA" id="ARBA00023125"/>
    </source>
</evidence>
<keyword evidence="3 23" id="KW-0436">Ligase</keyword>
<evidence type="ECO:0000256" key="21">
    <source>
        <dbReference type="SAM" id="MobiDB-lite"/>
    </source>
</evidence>
<keyword evidence="10" id="KW-0378">Hydrolase</keyword>
<dbReference type="Pfam" id="PF04679">
    <property type="entry name" value="DNA_ligase_A_C"/>
    <property type="match status" value="1"/>
</dbReference>
<comment type="cofactor">
    <cofactor evidence="1">
        <name>Mn(2+)</name>
        <dbReference type="ChEBI" id="CHEBI:29035"/>
    </cofactor>
</comment>
<dbReference type="SUPFAM" id="SSF50249">
    <property type="entry name" value="Nucleic acid-binding proteins"/>
    <property type="match status" value="1"/>
</dbReference>
<keyword evidence="17" id="KW-0464">Manganese</keyword>
<keyword evidence="15" id="KW-0233">DNA recombination</keyword>
<dbReference type="InterPro" id="IPR033651">
    <property type="entry name" value="PaeLigD_Pol-like"/>
</dbReference>
<evidence type="ECO:0000256" key="9">
    <source>
        <dbReference type="ARBA" id="ARBA00022763"/>
    </source>
</evidence>
<dbReference type="NCBIfam" id="NF004628">
    <property type="entry name" value="PRK05972.1"/>
    <property type="match status" value="1"/>
</dbReference>
<evidence type="ECO:0000256" key="13">
    <source>
        <dbReference type="ARBA" id="ARBA00022932"/>
    </source>
</evidence>
<dbReference type="PANTHER" id="PTHR42705:SF2">
    <property type="entry name" value="BIFUNCTIONAL NON-HOMOLOGOUS END JOINING PROTEIN LIGD"/>
    <property type="match status" value="1"/>
</dbReference>
<proteinExistence type="predicted"/>
<keyword evidence="4" id="KW-0808">Transferase</keyword>
<dbReference type="Pfam" id="PF13298">
    <property type="entry name" value="LigD_N"/>
    <property type="match status" value="1"/>
</dbReference>
<evidence type="ECO:0000256" key="18">
    <source>
        <dbReference type="ARBA" id="ARBA00023268"/>
    </source>
</evidence>
<accession>A0ABW0NJ29</accession>